<sequence length="537" mass="60558">MGLTTHVKLLNIYQLKQFSFFILAAFTCFSASTLQAQTTATGYVFADANGNGKKDKSEKGIANVSVTNGQEVVQTDNKGFYTLRVGNDDIISVIKPSGYQVPVNADNLPQYFYIHKPQGSPQLKYRGVAPTGPLPKSIDFPLKPSTEKDNYTALIFGDPQVYNQEQVDYFIKDVITEVEGIKNISFGISMGDEVGDKLDLFAAYTAAVKRVGIPWYNMMGNHDLNADAPTDSLSDESFEAHFGPATYAFNYGKVHFIILDNVLYPDPRDGRGYYGGLREDQLKFVENDLRHVPKDYLVVLTMHIPMSEPEFLFSSATRKRLFNAIKDFPNTLSISAHTHMQRQDFYVKGSEWLQDKPHHHFNIGTASGDFYSGLNDKDGTPISTMRDGTPKGYGFIHFKGNQYIIDYKVAGKDAADQMRIIAPEKLKKDSDTLAYIYVNFYTGAKNDQVQYRIDGSEWKNMEQSIEFDPFYLAEVATWKSITDKTKKARRPSNPAKSTHLWKGPISTRLPTGKHNIEVKATDMFNRSFIQKSTYTIE</sequence>
<evidence type="ECO:0000259" key="3">
    <source>
        <dbReference type="Pfam" id="PF16370"/>
    </source>
</evidence>
<dbReference type="SUPFAM" id="SSF56300">
    <property type="entry name" value="Metallo-dependent phosphatases"/>
    <property type="match status" value="1"/>
</dbReference>
<gene>
    <name evidence="5" type="ORF">SAMN04488524_1624</name>
</gene>
<dbReference type="Gene3D" id="3.60.21.10">
    <property type="match status" value="1"/>
</dbReference>
<dbReference type="InterPro" id="IPR029052">
    <property type="entry name" value="Metallo-depent_PP-like"/>
</dbReference>
<dbReference type="EMBL" id="FWXT01000001">
    <property type="protein sequence ID" value="SMC63516.1"/>
    <property type="molecule type" value="Genomic_DNA"/>
</dbReference>
<evidence type="ECO:0000313" key="5">
    <source>
        <dbReference type="EMBL" id="SMC63516.1"/>
    </source>
</evidence>
<dbReference type="InterPro" id="IPR032288">
    <property type="entry name" value="Metallophos_C"/>
</dbReference>
<dbReference type="Pfam" id="PF16370">
    <property type="entry name" value="MetallophosC"/>
    <property type="match status" value="1"/>
</dbReference>
<keyword evidence="6" id="KW-1185">Reference proteome</keyword>
<proteinExistence type="predicted"/>
<feature type="domain" description="Calcineurin-like phosphoesterase N-terminal" evidence="4">
    <location>
        <begin position="55"/>
        <end position="118"/>
    </location>
</feature>
<keyword evidence="2" id="KW-0732">Signal</keyword>
<evidence type="ECO:0000256" key="2">
    <source>
        <dbReference type="SAM" id="SignalP"/>
    </source>
</evidence>
<evidence type="ECO:0000256" key="1">
    <source>
        <dbReference type="SAM" id="MobiDB-lite"/>
    </source>
</evidence>
<dbReference type="PANTHER" id="PTHR43143">
    <property type="entry name" value="METALLOPHOSPHOESTERASE, CALCINEURIN SUPERFAMILY"/>
    <property type="match status" value="1"/>
</dbReference>
<dbReference type="PANTHER" id="PTHR43143:SF6">
    <property type="entry name" value="BLL3016 PROTEIN"/>
    <property type="match status" value="1"/>
</dbReference>
<evidence type="ECO:0000259" key="4">
    <source>
        <dbReference type="Pfam" id="PF16371"/>
    </source>
</evidence>
<feature type="domain" description="Calcineurin-like phosphoesterase C-terminal" evidence="3">
    <location>
        <begin position="361"/>
        <end position="528"/>
    </location>
</feature>
<dbReference type="InterPro" id="IPR051918">
    <property type="entry name" value="STPP_CPPED1"/>
</dbReference>
<dbReference type="Gene3D" id="2.60.40.10">
    <property type="entry name" value="Immunoglobulins"/>
    <property type="match status" value="1"/>
</dbReference>
<accession>A0A1W2AS31</accession>
<dbReference type="Pfam" id="PF16371">
    <property type="entry name" value="MetallophosN"/>
    <property type="match status" value="1"/>
</dbReference>
<dbReference type="AlphaFoldDB" id="A0A1W2AS31"/>
<dbReference type="SUPFAM" id="SSF117074">
    <property type="entry name" value="Hypothetical protein PA1324"/>
    <property type="match status" value="1"/>
</dbReference>
<protein>
    <submittedName>
        <fullName evidence="5">Calcineurin-like phosphoesterase</fullName>
    </submittedName>
</protein>
<feature type="signal peptide" evidence="2">
    <location>
        <begin position="1"/>
        <end position="36"/>
    </location>
</feature>
<dbReference type="STRING" id="151894.SAMN04488524_1624"/>
<dbReference type="Proteomes" id="UP000192756">
    <property type="component" value="Unassembled WGS sequence"/>
</dbReference>
<dbReference type="InterPro" id="IPR032285">
    <property type="entry name" value="Metallophos_N"/>
</dbReference>
<feature type="chain" id="PRO_5012077073" evidence="2">
    <location>
        <begin position="37"/>
        <end position="537"/>
    </location>
</feature>
<reference evidence="6" key="1">
    <citation type="submission" date="2017-04" db="EMBL/GenBank/DDBJ databases">
        <authorList>
            <person name="Varghese N."/>
            <person name="Submissions S."/>
        </authorList>
    </citation>
    <scope>NUCLEOTIDE SEQUENCE [LARGE SCALE GENOMIC DNA]</scope>
    <source>
        <strain evidence="6">DSM 12126</strain>
    </source>
</reference>
<feature type="region of interest" description="Disordered" evidence="1">
    <location>
        <begin position="484"/>
        <end position="504"/>
    </location>
</feature>
<evidence type="ECO:0000313" key="6">
    <source>
        <dbReference type="Proteomes" id="UP000192756"/>
    </source>
</evidence>
<organism evidence="5 6">
    <name type="scientific">Pedobacter africanus</name>
    <dbReference type="NCBI Taxonomy" id="151894"/>
    <lineage>
        <taxon>Bacteria</taxon>
        <taxon>Pseudomonadati</taxon>
        <taxon>Bacteroidota</taxon>
        <taxon>Sphingobacteriia</taxon>
        <taxon>Sphingobacteriales</taxon>
        <taxon>Sphingobacteriaceae</taxon>
        <taxon>Pedobacter</taxon>
    </lineage>
</organism>
<name>A0A1W2AS31_9SPHI</name>
<dbReference type="InterPro" id="IPR013783">
    <property type="entry name" value="Ig-like_fold"/>
</dbReference>